<comment type="caution">
    <text evidence="1">The sequence shown here is derived from an EMBL/GenBank/DDBJ whole genome shotgun (WGS) entry which is preliminary data.</text>
</comment>
<dbReference type="InterPro" id="IPR026002">
    <property type="entry name" value="ATC_hydrolase-like"/>
</dbReference>
<dbReference type="Proteomes" id="UP000886058">
    <property type="component" value="Unassembled WGS sequence"/>
</dbReference>
<proteinExistence type="predicted"/>
<dbReference type="Pfam" id="PF14196">
    <property type="entry name" value="ATC_hydrolase"/>
    <property type="match status" value="1"/>
</dbReference>
<accession>A0A7C5DDZ5</accession>
<gene>
    <name evidence="1" type="ORF">ENL07_04540</name>
</gene>
<organism evidence="1">
    <name type="scientific">Chlorobaculum parvum</name>
    <dbReference type="NCBI Taxonomy" id="274539"/>
    <lineage>
        <taxon>Bacteria</taxon>
        <taxon>Pseudomonadati</taxon>
        <taxon>Chlorobiota</taxon>
        <taxon>Chlorobiia</taxon>
        <taxon>Chlorobiales</taxon>
        <taxon>Chlorobiaceae</taxon>
        <taxon>Chlorobaculum</taxon>
    </lineage>
</organism>
<protein>
    <submittedName>
        <fullName evidence="1">Transcriptional regulator</fullName>
    </submittedName>
</protein>
<evidence type="ECO:0000313" key="1">
    <source>
        <dbReference type="EMBL" id="HHE31897.1"/>
    </source>
</evidence>
<name>A0A7C5DDZ5_9CHLB</name>
<sequence length="161" mass="18358">MENAHKELIESARKKFARYRELSQKLGESAAWETMLEGFPEIQQQRMGPLLARPNLAKAFREAIPQFNSIGMEMDVVDISNKGIDAVLEIQRICPWLEVSKEYGFDTPCHVICELDMEATRRAFSEMSGEILCRQALGCPVCIFKYERPANPRSEDDTPTT</sequence>
<reference evidence="1" key="1">
    <citation type="journal article" date="2020" name="mSystems">
        <title>Genome- and Community-Level Interaction Insights into Carbon Utilization and Element Cycling Functions of Hydrothermarchaeota in Hydrothermal Sediment.</title>
        <authorList>
            <person name="Zhou Z."/>
            <person name="Liu Y."/>
            <person name="Xu W."/>
            <person name="Pan J."/>
            <person name="Luo Z.H."/>
            <person name="Li M."/>
        </authorList>
    </citation>
    <scope>NUCLEOTIDE SEQUENCE [LARGE SCALE GENOMIC DNA]</scope>
    <source>
        <strain evidence="1">HyVt-633</strain>
    </source>
</reference>
<dbReference type="AlphaFoldDB" id="A0A7C5DDZ5"/>
<dbReference type="EMBL" id="DRSQ01000094">
    <property type="protein sequence ID" value="HHE31897.1"/>
    <property type="molecule type" value="Genomic_DNA"/>
</dbReference>